<sequence>MFAEIVLGHLMGDYLSQSKKMALMKSESGSKGLAWCVLHCLIYTASVYLFLWTLNPLVVALVFLSHFPIDR</sequence>
<dbReference type="InterPro" id="IPR021737">
    <property type="entry name" value="Phage_phiKZ_Orf197"/>
</dbReference>
<keyword evidence="1" id="KW-0812">Transmembrane</keyword>
<comment type="caution">
    <text evidence="2">The sequence shown here is derived from an EMBL/GenBank/DDBJ whole genome shotgun (WGS) entry which is preliminary data.</text>
</comment>
<evidence type="ECO:0000256" key="1">
    <source>
        <dbReference type="SAM" id="Phobius"/>
    </source>
</evidence>
<gene>
    <name evidence="2" type="ORF">COV85_04410</name>
</gene>
<proteinExistence type="predicted"/>
<dbReference type="Proteomes" id="UP000231550">
    <property type="component" value="Unassembled WGS sequence"/>
</dbReference>
<evidence type="ECO:0000313" key="2">
    <source>
        <dbReference type="EMBL" id="PIQ74014.1"/>
    </source>
</evidence>
<accession>A0A2H0KRH8</accession>
<reference evidence="2 3" key="1">
    <citation type="submission" date="2017-09" db="EMBL/GenBank/DDBJ databases">
        <title>Depth-based differentiation of microbial function through sediment-hosted aquifers and enrichment of novel symbionts in the deep terrestrial subsurface.</title>
        <authorList>
            <person name="Probst A.J."/>
            <person name="Ladd B."/>
            <person name="Jarett J.K."/>
            <person name="Geller-Mcgrath D.E."/>
            <person name="Sieber C.M."/>
            <person name="Emerson J.B."/>
            <person name="Anantharaman K."/>
            <person name="Thomas B.C."/>
            <person name="Malmstrom R."/>
            <person name="Stieglmeier M."/>
            <person name="Klingl A."/>
            <person name="Woyke T."/>
            <person name="Ryan C.M."/>
            <person name="Banfield J.F."/>
        </authorList>
    </citation>
    <scope>NUCLEOTIDE SEQUENCE [LARGE SCALE GENOMIC DNA]</scope>
    <source>
        <strain evidence="2">CG11_big_fil_rev_8_21_14_0_20_44_10</strain>
    </source>
</reference>
<keyword evidence="1" id="KW-0472">Membrane</keyword>
<dbReference type="AlphaFoldDB" id="A0A2H0KRH8"/>
<dbReference type="EMBL" id="PCVN01000119">
    <property type="protein sequence ID" value="PIQ74014.1"/>
    <property type="molecule type" value="Genomic_DNA"/>
</dbReference>
<evidence type="ECO:0008006" key="4">
    <source>
        <dbReference type="Google" id="ProtNLM"/>
    </source>
</evidence>
<keyword evidence="1" id="KW-1133">Transmembrane helix</keyword>
<name>A0A2H0KRH8_9BACT</name>
<dbReference type="Pfam" id="PF11750">
    <property type="entry name" value="DUF3307"/>
    <property type="match status" value="1"/>
</dbReference>
<feature type="transmembrane region" description="Helical" evidence="1">
    <location>
        <begin position="32"/>
        <end position="64"/>
    </location>
</feature>
<protein>
    <recommendedName>
        <fullName evidence="4">DUF3307 domain-containing protein</fullName>
    </recommendedName>
</protein>
<evidence type="ECO:0000313" key="3">
    <source>
        <dbReference type="Proteomes" id="UP000231550"/>
    </source>
</evidence>
<organism evidence="2 3">
    <name type="scientific">Candidatus Portnoybacteria bacterium CG11_big_fil_rev_8_21_14_0_20_44_10</name>
    <dbReference type="NCBI Taxonomy" id="1974818"/>
    <lineage>
        <taxon>Bacteria</taxon>
        <taxon>Candidatus Portnoyibacteriota</taxon>
    </lineage>
</organism>